<dbReference type="PANTHER" id="PTHR36509">
    <property type="entry name" value="BLL3101 PROTEIN"/>
    <property type="match status" value="1"/>
</dbReference>
<organism evidence="3 4">
    <name type="scientific">Arthrobacter citreus</name>
    <dbReference type="NCBI Taxonomy" id="1670"/>
    <lineage>
        <taxon>Bacteria</taxon>
        <taxon>Bacillati</taxon>
        <taxon>Actinomycetota</taxon>
        <taxon>Actinomycetes</taxon>
        <taxon>Micrococcales</taxon>
        <taxon>Micrococcaceae</taxon>
        <taxon>Arthrobacter</taxon>
    </lineage>
</organism>
<dbReference type="InterPro" id="IPR010621">
    <property type="entry name" value="DUF1214"/>
</dbReference>
<dbReference type="InterPro" id="IPR037049">
    <property type="entry name" value="DUF1214_C_sf"/>
</dbReference>
<dbReference type="EMBL" id="CP151657">
    <property type="protein sequence ID" value="WZP17393.1"/>
    <property type="molecule type" value="Genomic_DNA"/>
</dbReference>
<keyword evidence="4" id="KW-1185">Reference proteome</keyword>
<sequence>MPNNDIAAVRAIAAEAYTFGYAMVENYRTLYEQAVDLEDPRSVGGFGLFRHYSEPFTPANTDIVTPNNDTPYSWGWFDLRAEPWVVTVPAIERFYILPFHDLYTVYAGYVSSATTGTGPGRYLLAGPSWSGGTPEGFDGVIHASTGVVGCLGRTAFTDGDLAALREIQHSYDVRPWHDYAGTAPPAVEPADWPEWNEESATGLGFYDYLDMLLGFAPVLDEDREVRERLASIGLDGSGRFRTLKLDDATRGAFTQGLAEGKAHLDQVAGAASNSTGMFGTREEMAGGYDRRNVGAKKGLYGLPPAIACYGGWLVDAAGNRITGATDYTITFTSDTLPKARFFWSATLYTLPERLLSANELDRYSIGDRTPGLIYDDDGSLTLEVRHTRPAETAVPNWLPSPEGPYTVIIRAYGGDSEIVDGTYQLPPIVPA</sequence>
<dbReference type="PANTHER" id="PTHR36509:SF2">
    <property type="entry name" value="BLL3101 PROTEIN"/>
    <property type="match status" value="1"/>
</dbReference>
<dbReference type="Gene3D" id="2.60.40.1610">
    <property type="entry name" value="Domain of unknown function DUF1254"/>
    <property type="match status" value="1"/>
</dbReference>
<dbReference type="Proteomes" id="UP001448858">
    <property type="component" value="Chromosome"/>
</dbReference>
<feature type="domain" description="DUF1254" evidence="2">
    <location>
        <begin position="49"/>
        <end position="175"/>
    </location>
</feature>
<evidence type="ECO:0000313" key="4">
    <source>
        <dbReference type="Proteomes" id="UP001448858"/>
    </source>
</evidence>
<evidence type="ECO:0000259" key="1">
    <source>
        <dbReference type="Pfam" id="PF06742"/>
    </source>
</evidence>
<proteinExistence type="predicted"/>
<dbReference type="InterPro" id="IPR010679">
    <property type="entry name" value="DUF1254"/>
</dbReference>
<dbReference type="InterPro" id="IPR037050">
    <property type="entry name" value="DUF1254_sf"/>
</dbReference>
<dbReference type="RefSeq" id="WP_342024990.1">
    <property type="nucleotide sequence ID" value="NZ_CP151657.1"/>
</dbReference>
<protein>
    <submittedName>
        <fullName evidence="3">DUF1254 domain-containing protein</fullName>
    </submittedName>
</protein>
<feature type="domain" description="DUF1214" evidence="1">
    <location>
        <begin position="313"/>
        <end position="414"/>
    </location>
</feature>
<evidence type="ECO:0000313" key="3">
    <source>
        <dbReference type="EMBL" id="WZP17393.1"/>
    </source>
</evidence>
<dbReference type="Pfam" id="PF06863">
    <property type="entry name" value="DUF1254"/>
    <property type="match status" value="1"/>
</dbReference>
<gene>
    <name evidence="3" type="ORF">AAE021_07505</name>
</gene>
<accession>A0ABZ2ZYY0</accession>
<name>A0ABZ2ZYY0_9MICC</name>
<dbReference type="Pfam" id="PF06742">
    <property type="entry name" value="DUF1214"/>
    <property type="match status" value="1"/>
</dbReference>
<dbReference type="SUPFAM" id="SSF160935">
    <property type="entry name" value="VPA0735-like"/>
    <property type="match status" value="1"/>
</dbReference>
<evidence type="ECO:0000259" key="2">
    <source>
        <dbReference type="Pfam" id="PF06863"/>
    </source>
</evidence>
<dbReference type="Gene3D" id="2.60.120.600">
    <property type="entry name" value="Domain of unknown function DUF1214, C-terminal domain"/>
    <property type="match status" value="1"/>
</dbReference>
<reference evidence="3 4" key="1">
    <citation type="submission" date="2024-04" db="EMBL/GenBank/DDBJ databases">
        <title>Arthrobacter sp. from Plains bison fecal sample.</title>
        <authorList>
            <person name="Ruzzini A."/>
        </authorList>
    </citation>
    <scope>NUCLEOTIDE SEQUENCE [LARGE SCALE GENOMIC DNA]</scope>
    <source>
        <strain evidence="3 4">EINP1</strain>
    </source>
</reference>